<protein>
    <submittedName>
        <fullName evidence="3">TolC family protein</fullName>
    </submittedName>
</protein>
<accession>A0ABD4T592</accession>
<evidence type="ECO:0000256" key="1">
    <source>
        <dbReference type="ARBA" id="ARBA00007613"/>
    </source>
</evidence>
<dbReference type="PANTHER" id="PTHR30203:SF30">
    <property type="entry name" value="OUTER MEMBRANE PROTEIN-RELATED"/>
    <property type="match status" value="1"/>
</dbReference>
<organism evidence="3 4">
    <name type="scientific">Lyngbya confervoides BDU141951</name>
    <dbReference type="NCBI Taxonomy" id="1574623"/>
    <lineage>
        <taxon>Bacteria</taxon>
        <taxon>Bacillati</taxon>
        <taxon>Cyanobacteriota</taxon>
        <taxon>Cyanophyceae</taxon>
        <taxon>Oscillatoriophycideae</taxon>
        <taxon>Oscillatoriales</taxon>
        <taxon>Microcoleaceae</taxon>
        <taxon>Lyngbya</taxon>
    </lineage>
</organism>
<dbReference type="SUPFAM" id="SSF56954">
    <property type="entry name" value="Outer membrane efflux proteins (OEP)"/>
    <property type="match status" value="1"/>
</dbReference>
<proteinExistence type="inferred from homology"/>
<feature type="coiled-coil region" evidence="2">
    <location>
        <begin position="87"/>
        <end position="121"/>
    </location>
</feature>
<dbReference type="Proteomes" id="UP000031561">
    <property type="component" value="Unassembled WGS sequence"/>
</dbReference>
<dbReference type="EMBL" id="JTHE03000079">
    <property type="protein sequence ID" value="MCM1983853.1"/>
    <property type="molecule type" value="Genomic_DNA"/>
</dbReference>
<keyword evidence="2" id="KW-0175">Coiled coil</keyword>
<comment type="similarity">
    <text evidence="1">Belongs to the outer membrane factor (OMF) (TC 1.B.17) family.</text>
</comment>
<name>A0ABD4T592_9CYAN</name>
<keyword evidence="4" id="KW-1185">Reference proteome</keyword>
<dbReference type="Pfam" id="PF02321">
    <property type="entry name" value="OEP"/>
    <property type="match status" value="2"/>
</dbReference>
<evidence type="ECO:0000313" key="3">
    <source>
        <dbReference type="EMBL" id="MCM1983853.1"/>
    </source>
</evidence>
<comment type="caution">
    <text evidence="3">The sequence shown here is derived from an EMBL/GenBank/DDBJ whole genome shotgun (WGS) entry which is preliminary data.</text>
</comment>
<dbReference type="Gene3D" id="1.20.1600.10">
    <property type="entry name" value="Outer membrane efflux proteins (OEP)"/>
    <property type="match status" value="2"/>
</dbReference>
<sequence length="596" mass="65030">MNDLTRMGNFRRIVARRALLLGGVIGAGIIGSSVSVVEPMPISPMLISTPFAPARAEAAPSVAAPSVAAPSVAQALPPASRDQTLTLETATEIAERNNEELKVAKLQVERSQAALEESEAAKLPFVTARGSAFRSDNANFSLNPAATPVRSGEQAQVQRQTQLNAQRQRQRARQQFRQQLQRLRVLLRGDTDLSGQDNFDQQVTELQQRAGESAILPSPDTVGPLSPFDSFSPTSVAALNNLIQNTIRASVSLNYNILTGGQRSATIRAAQKQLEFAQLDVDRLRLQLRQNVANDYYDLQEARALLRVALDAVRNAQASLRNTLLREQAGVSTQFEVLQAQVQLANAQQALTFAEGLQLIAQRQLAETLSLPSTVNLVPTDAVAARGRWSMDLPESILVALNNRVELDQILLTREIAQERRTIAQASLRPRLRTFAGLSASASDAEQGVGDLGFQGEVGYNLGLQVDVNTFDGGESRAQVQAEDENIRIAETQYADQKNQIRFAVEQGYFSLEENLESIETARNERDFALESLALAQLRLQAGIGTQLEVIQAETDLTRAEGNLISAILDYNRALAALQRATSNDLPVQPFEPENP</sequence>
<dbReference type="RefSeq" id="WP_166275468.1">
    <property type="nucleotide sequence ID" value="NZ_JTHE03000079.1"/>
</dbReference>
<dbReference type="InterPro" id="IPR010131">
    <property type="entry name" value="MdtP/NodT-like"/>
</dbReference>
<gene>
    <name evidence="3" type="ORF">QQ91_0013610</name>
</gene>
<evidence type="ECO:0000313" key="4">
    <source>
        <dbReference type="Proteomes" id="UP000031561"/>
    </source>
</evidence>
<feature type="coiled-coil region" evidence="2">
    <location>
        <begin position="480"/>
        <end position="507"/>
    </location>
</feature>
<dbReference type="AlphaFoldDB" id="A0ABD4T592"/>
<dbReference type="InterPro" id="IPR003423">
    <property type="entry name" value="OMP_efflux"/>
</dbReference>
<reference evidence="3 4" key="1">
    <citation type="journal article" date="2015" name="Genome Announc.">
        <title>Draft Genome Sequence of Filamentous Marine Cyanobacterium Lyngbya confervoides Strain BDU141951.</title>
        <authorList>
            <person name="Chandrababunaidu M.M."/>
            <person name="Sen D."/>
            <person name="Tripathy S."/>
        </authorList>
    </citation>
    <scope>NUCLEOTIDE SEQUENCE [LARGE SCALE GENOMIC DNA]</scope>
    <source>
        <strain evidence="3 4">BDU141951</strain>
    </source>
</reference>
<evidence type="ECO:0000256" key="2">
    <source>
        <dbReference type="SAM" id="Coils"/>
    </source>
</evidence>
<dbReference type="PANTHER" id="PTHR30203">
    <property type="entry name" value="OUTER MEMBRANE CATION EFFLUX PROTEIN"/>
    <property type="match status" value="1"/>
</dbReference>